<organism evidence="2 3">
    <name type="scientific">Claveliimonas monacensis</name>
    <dbReference type="NCBI Taxonomy" id="2779351"/>
    <lineage>
        <taxon>Bacteria</taxon>
        <taxon>Bacillati</taxon>
        <taxon>Bacillota</taxon>
        <taxon>Clostridia</taxon>
        <taxon>Lachnospirales</taxon>
        <taxon>Lachnospiraceae</taxon>
        <taxon>Claveliimonas</taxon>
    </lineage>
</organism>
<dbReference type="EMBL" id="JADCKL010000003">
    <property type="protein sequence ID" value="MBE5062745.1"/>
    <property type="molecule type" value="Genomic_DNA"/>
</dbReference>
<proteinExistence type="predicted"/>
<evidence type="ECO:0000313" key="2">
    <source>
        <dbReference type="EMBL" id="MBE5062745.1"/>
    </source>
</evidence>
<evidence type="ECO:0000256" key="1">
    <source>
        <dbReference type="SAM" id="SignalP"/>
    </source>
</evidence>
<feature type="chain" id="PRO_5045209897" evidence="1">
    <location>
        <begin position="30"/>
        <end position="161"/>
    </location>
</feature>
<keyword evidence="1" id="KW-0732">Signal</keyword>
<accession>A0ABR9RJI8</accession>
<dbReference type="Proteomes" id="UP000758652">
    <property type="component" value="Unassembled WGS sequence"/>
</dbReference>
<dbReference type="RefSeq" id="WP_226394514.1">
    <property type="nucleotide sequence ID" value="NZ_JADCKL010000003.1"/>
</dbReference>
<sequence>MKTNLKKTVLWIVSAVLFCSFSSPTITHASTQMQVLSKEVTYLDDGTYFETIIYENDGPSTRASKTKTGTKKTTYSADGKDLWYVSVTGTFSYTGSSSKCTSAKVKAESYNQYWKISNKSSSYSGNTATGKATAKLYYGPLPAATVNESVVLHCDSNGNLS</sequence>
<keyword evidence="3" id="KW-1185">Reference proteome</keyword>
<name>A0ABR9RJI8_9FIRM</name>
<evidence type="ECO:0000313" key="3">
    <source>
        <dbReference type="Proteomes" id="UP000758652"/>
    </source>
</evidence>
<feature type="signal peptide" evidence="1">
    <location>
        <begin position="1"/>
        <end position="29"/>
    </location>
</feature>
<protein>
    <submittedName>
        <fullName evidence="2">Uncharacterized protein</fullName>
    </submittedName>
</protein>
<gene>
    <name evidence="2" type="ORF">INF30_05665</name>
</gene>
<reference evidence="2 3" key="1">
    <citation type="submission" date="2020-10" db="EMBL/GenBank/DDBJ databases">
        <title>ChiBAC.</title>
        <authorList>
            <person name="Zenner C."/>
            <person name="Hitch T.C.A."/>
            <person name="Clavel T."/>
        </authorList>
    </citation>
    <scope>NUCLEOTIDE SEQUENCE [LARGE SCALE GENOMIC DNA]</scope>
    <source>
        <strain evidence="2 3">DSM 108991</strain>
    </source>
</reference>
<comment type="caution">
    <text evidence="2">The sequence shown here is derived from an EMBL/GenBank/DDBJ whole genome shotgun (WGS) entry which is preliminary data.</text>
</comment>